<evidence type="ECO:0000313" key="3">
    <source>
        <dbReference type="Proteomes" id="UP000590740"/>
    </source>
</evidence>
<dbReference type="Gene3D" id="3.40.720.10">
    <property type="entry name" value="Alkaline Phosphatase, subunit A"/>
    <property type="match status" value="1"/>
</dbReference>
<dbReference type="EMBL" id="JACHIG010000019">
    <property type="protein sequence ID" value="MBB5035540.1"/>
    <property type="molecule type" value="Genomic_DNA"/>
</dbReference>
<name>A0A7W8DMY7_9BACT</name>
<gene>
    <name evidence="2" type="ORF">HNQ65_005153</name>
</gene>
<organism evidence="2 3">
    <name type="scientific">Prosthecobacter vanneervenii</name>
    <dbReference type="NCBI Taxonomy" id="48466"/>
    <lineage>
        <taxon>Bacteria</taxon>
        <taxon>Pseudomonadati</taxon>
        <taxon>Verrucomicrobiota</taxon>
        <taxon>Verrucomicrobiia</taxon>
        <taxon>Verrucomicrobiales</taxon>
        <taxon>Verrucomicrobiaceae</taxon>
        <taxon>Prosthecobacter</taxon>
    </lineage>
</organism>
<dbReference type="InterPro" id="IPR017850">
    <property type="entry name" value="Alkaline_phosphatase_core_sf"/>
</dbReference>
<dbReference type="PANTHER" id="PTHR43737">
    <property type="entry name" value="BLL7424 PROTEIN"/>
    <property type="match status" value="1"/>
</dbReference>
<protein>
    <recommendedName>
        <fullName evidence="4">Sulfatase</fullName>
    </recommendedName>
</protein>
<evidence type="ECO:0000313" key="2">
    <source>
        <dbReference type="EMBL" id="MBB5035540.1"/>
    </source>
</evidence>
<accession>A0A7W8DMY7</accession>
<dbReference type="InterPro" id="IPR006311">
    <property type="entry name" value="TAT_signal"/>
</dbReference>
<dbReference type="Proteomes" id="UP000590740">
    <property type="component" value="Unassembled WGS sequence"/>
</dbReference>
<dbReference type="PANTHER" id="PTHR43737:SF1">
    <property type="entry name" value="DUF1501 DOMAIN-CONTAINING PROTEIN"/>
    <property type="match status" value="1"/>
</dbReference>
<proteinExistence type="predicted"/>
<dbReference type="PROSITE" id="PS51318">
    <property type="entry name" value="TAT"/>
    <property type="match status" value="1"/>
</dbReference>
<comment type="caution">
    <text evidence="2">The sequence shown here is derived from an EMBL/GenBank/DDBJ whole genome shotgun (WGS) entry which is preliminary data.</text>
</comment>
<dbReference type="RefSeq" id="WP_184344445.1">
    <property type="nucleotide sequence ID" value="NZ_JACHIG010000019.1"/>
</dbReference>
<keyword evidence="3" id="KW-1185">Reference proteome</keyword>
<dbReference type="AlphaFoldDB" id="A0A7W8DMY7"/>
<feature type="compositionally biased region" description="Basic and acidic residues" evidence="1">
    <location>
        <begin position="380"/>
        <end position="392"/>
    </location>
</feature>
<dbReference type="SUPFAM" id="SSF53649">
    <property type="entry name" value="Alkaline phosphatase-like"/>
    <property type="match status" value="1"/>
</dbReference>
<evidence type="ECO:0000256" key="1">
    <source>
        <dbReference type="SAM" id="MobiDB-lite"/>
    </source>
</evidence>
<evidence type="ECO:0008006" key="4">
    <source>
        <dbReference type="Google" id="ProtNLM"/>
    </source>
</evidence>
<sequence>MWTDPSLTTAAGLPLTRRATLQRLSAGFGAIGLAGMMGGKAGAAVRQQITPKAKRVIFLFMNGGPSHIDTFDPKPALKKYEGQQPSGKLYKAPKTSGFMSSPLSFQRHGQSGIEVSESLPHLGSIIDDCCVIRSMHTNVPNHEPALLMMNTGNIQPIRPSLGSWVLYGLGSENENLPGFVVLRPTPNIVVGPALWSNSFLPAEYQATGVITSDMAVDKLVANVRNSQLPVKAQRRQLDLIQSLNQLHAAQREHDSALESQIKAMETAYRMQSAASDAFDISREPEKMRELYGDTPFGRSCLLARRLAESGVRFISVYYTSTSNQPWDTHSNHYQSHPKLCADSDRASAALISDLKQRGMLDDTLVVWTGEFGRTPYSQEAPDKNKQTDPMKRGRDHHHTAFSTLLAGGGIRGGLAYGTSDELGMNAEQNPVHVHDLHATILHQLGLDHEKLTYRYAGRDFRLTDVFGNVVTDVLG</sequence>
<feature type="region of interest" description="Disordered" evidence="1">
    <location>
        <begin position="375"/>
        <end position="394"/>
    </location>
</feature>
<reference evidence="2 3" key="1">
    <citation type="submission" date="2020-08" db="EMBL/GenBank/DDBJ databases">
        <title>Genomic Encyclopedia of Type Strains, Phase IV (KMG-IV): sequencing the most valuable type-strain genomes for metagenomic binning, comparative biology and taxonomic classification.</title>
        <authorList>
            <person name="Goeker M."/>
        </authorList>
    </citation>
    <scope>NUCLEOTIDE SEQUENCE [LARGE SCALE GENOMIC DNA]</scope>
    <source>
        <strain evidence="2 3">DSM 12252</strain>
    </source>
</reference>
<dbReference type="InterPro" id="IPR010869">
    <property type="entry name" value="DUF1501"/>
</dbReference>
<dbReference type="Pfam" id="PF07394">
    <property type="entry name" value="DUF1501"/>
    <property type="match status" value="1"/>
</dbReference>